<accession>A0AAD8K126</accession>
<gene>
    <name evidence="1" type="ORF">QVD17_35241</name>
</gene>
<evidence type="ECO:0000313" key="1">
    <source>
        <dbReference type="EMBL" id="KAK1413468.1"/>
    </source>
</evidence>
<dbReference type="AlphaFoldDB" id="A0AAD8K126"/>
<organism evidence="1 2">
    <name type="scientific">Tagetes erecta</name>
    <name type="common">African marigold</name>
    <dbReference type="NCBI Taxonomy" id="13708"/>
    <lineage>
        <taxon>Eukaryota</taxon>
        <taxon>Viridiplantae</taxon>
        <taxon>Streptophyta</taxon>
        <taxon>Embryophyta</taxon>
        <taxon>Tracheophyta</taxon>
        <taxon>Spermatophyta</taxon>
        <taxon>Magnoliopsida</taxon>
        <taxon>eudicotyledons</taxon>
        <taxon>Gunneridae</taxon>
        <taxon>Pentapetalae</taxon>
        <taxon>asterids</taxon>
        <taxon>campanulids</taxon>
        <taxon>Asterales</taxon>
        <taxon>Asteraceae</taxon>
        <taxon>Asteroideae</taxon>
        <taxon>Heliantheae alliance</taxon>
        <taxon>Tageteae</taxon>
        <taxon>Tagetes</taxon>
    </lineage>
</organism>
<dbReference type="EMBL" id="JAUHHV010000009">
    <property type="protein sequence ID" value="KAK1413468.1"/>
    <property type="molecule type" value="Genomic_DNA"/>
</dbReference>
<proteinExistence type="predicted"/>
<reference evidence="1" key="1">
    <citation type="journal article" date="2023" name="bioRxiv">
        <title>Improved chromosome-level genome assembly for marigold (Tagetes erecta).</title>
        <authorList>
            <person name="Jiang F."/>
            <person name="Yuan L."/>
            <person name="Wang S."/>
            <person name="Wang H."/>
            <person name="Xu D."/>
            <person name="Wang A."/>
            <person name="Fan W."/>
        </authorList>
    </citation>
    <scope>NUCLEOTIDE SEQUENCE</scope>
    <source>
        <strain evidence="1">WSJ</strain>
        <tissue evidence="1">Leaf</tissue>
    </source>
</reference>
<evidence type="ECO:0000313" key="2">
    <source>
        <dbReference type="Proteomes" id="UP001229421"/>
    </source>
</evidence>
<protein>
    <submittedName>
        <fullName evidence="1">Uncharacterized protein</fullName>
    </submittedName>
</protein>
<dbReference type="Proteomes" id="UP001229421">
    <property type="component" value="Unassembled WGS sequence"/>
</dbReference>
<comment type="caution">
    <text evidence="1">The sequence shown here is derived from an EMBL/GenBank/DDBJ whole genome shotgun (WGS) entry which is preliminary data.</text>
</comment>
<sequence length="79" mass="8919">MAVKRGRPPSKRLKTPPSLDFIGPEFTSGVITAIAIDNTNEVIPYKLNRFEESVCEYYIEYTKISNSEDFGVRPECCSV</sequence>
<keyword evidence="2" id="KW-1185">Reference proteome</keyword>
<name>A0AAD8K126_TARER</name>